<protein>
    <recommendedName>
        <fullName evidence="2">DUF4283 domain-containing protein</fullName>
    </recommendedName>
</protein>
<dbReference type="AlphaFoldDB" id="A0A699ISJ9"/>
<accession>A0A699ISJ9</accession>
<evidence type="ECO:0000259" key="2">
    <source>
        <dbReference type="Pfam" id="PF14111"/>
    </source>
</evidence>
<sequence length="386" mass="42965">MQRGFLGPSGGGSNHKKKRDRNIDGVARGPRLNPSIADVNVEVVSEAPHHRNIVVVSAQDATKTVMGDVLNQANLWKMDSNVPNDADYDVWLSLASVHEVNDRMKNSFYGYFIGKRLTFLVVEWFVRNNWNKYGLTKVTMVKGFFFFKFSSLEGVDSMLHGGSWTICGILIFLYKLSPSVSLLKEELSRVLVWVKFYDVFYARVLIEINACNDFSDNLVMVVPNLEVTRYTKETIHKGQTFGAVDDDFIEVKKKKSSGNNGGTKNFKSVSLKPKTQYRPKAKKSTEGTSNSPKTTPFVGTNTASTSRYNKESPSNKCSVFSLSNSFETLDVDNSINEEVATSSKATTSEKVDYPVNSNSGDEVEPVENETANFLASKRVGYGPKSL</sequence>
<feature type="domain" description="DUF4283" evidence="2">
    <location>
        <begin position="101"/>
        <end position="181"/>
    </location>
</feature>
<evidence type="ECO:0000313" key="3">
    <source>
        <dbReference type="EMBL" id="GEZ84066.1"/>
    </source>
</evidence>
<feature type="region of interest" description="Disordered" evidence="1">
    <location>
        <begin position="340"/>
        <end position="386"/>
    </location>
</feature>
<name>A0A699ISJ9_TANCI</name>
<feature type="compositionally biased region" description="Polar residues" evidence="1">
    <location>
        <begin position="286"/>
        <end position="317"/>
    </location>
</feature>
<dbReference type="Pfam" id="PF14111">
    <property type="entry name" value="DUF4283"/>
    <property type="match status" value="1"/>
</dbReference>
<proteinExistence type="predicted"/>
<dbReference type="PANTHER" id="PTHR31286:SF99">
    <property type="entry name" value="DUF4283 DOMAIN-CONTAINING PROTEIN"/>
    <property type="match status" value="1"/>
</dbReference>
<feature type="region of interest" description="Disordered" evidence="1">
    <location>
        <begin position="254"/>
        <end position="317"/>
    </location>
</feature>
<evidence type="ECO:0000256" key="1">
    <source>
        <dbReference type="SAM" id="MobiDB-lite"/>
    </source>
</evidence>
<feature type="region of interest" description="Disordered" evidence="1">
    <location>
        <begin position="1"/>
        <end position="31"/>
    </location>
</feature>
<organism evidence="3">
    <name type="scientific">Tanacetum cinerariifolium</name>
    <name type="common">Dalmatian daisy</name>
    <name type="synonym">Chrysanthemum cinerariifolium</name>
    <dbReference type="NCBI Taxonomy" id="118510"/>
    <lineage>
        <taxon>Eukaryota</taxon>
        <taxon>Viridiplantae</taxon>
        <taxon>Streptophyta</taxon>
        <taxon>Embryophyta</taxon>
        <taxon>Tracheophyta</taxon>
        <taxon>Spermatophyta</taxon>
        <taxon>Magnoliopsida</taxon>
        <taxon>eudicotyledons</taxon>
        <taxon>Gunneridae</taxon>
        <taxon>Pentapetalae</taxon>
        <taxon>asterids</taxon>
        <taxon>campanulids</taxon>
        <taxon>Asterales</taxon>
        <taxon>Asteraceae</taxon>
        <taxon>Asteroideae</taxon>
        <taxon>Anthemideae</taxon>
        <taxon>Anthemidinae</taxon>
        <taxon>Tanacetum</taxon>
    </lineage>
</organism>
<dbReference type="InterPro" id="IPR040256">
    <property type="entry name" value="At4g02000-like"/>
</dbReference>
<dbReference type="PANTHER" id="PTHR31286">
    <property type="entry name" value="GLYCINE-RICH CELL WALL STRUCTURAL PROTEIN 1.8-LIKE"/>
    <property type="match status" value="1"/>
</dbReference>
<dbReference type="InterPro" id="IPR025558">
    <property type="entry name" value="DUF4283"/>
</dbReference>
<comment type="caution">
    <text evidence="3">The sequence shown here is derived from an EMBL/GenBank/DDBJ whole genome shotgun (WGS) entry which is preliminary data.</text>
</comment>
<reference evidence="3" key="1">
    <citation type="journal article" date="2019" name="Sci. Rep.">
        <title>Draft genome of Tanacetum cinerariifolium, the natural source of mosquito coil.</title>
        <authorList>
            <person name="Yamashiro T."/>
            <person name="Shiraishi A."/>
            <person name="Satake H."/>
            <person name="Nakayama K."/>
        </authorList>
    </citation>
    <scope>NUCLEOTIDE SEQUENCE</scope>
</reference>
<gene>
    <name evidence="3" type="ORF">Tci_556039</name>
</gene>
<dbReference type="EMBL" id="BKCJ010330788">
    <property type="protein sequence ID" value="GEZ84066.1"/>
    <property type="molecule type" value="Genomic_DNA"/>
</dbReference>